<name>A0AAY5K4N3_ESOLU</name>
<dbReference type="Pfam" id="PF15719">
    <property type="entry name" value="Rmp24-like"/>
    <property type="match status" value="1"/>
</dbReference>
<reference evidence="3 4" key="1">
    <citation type="submission" date="2020-02" db="EMBL/GenBank/DDBJ databases">
        <title>Esox lucius (northern pike) genome, fEsoLuc1, primary haplotype.</title>
        <authorList>
            <person name="Myers G."/>
            <person name="Karagic N."/>
            <person name="Meyer A."/>
            <person name="Pippel M."/>
            <person name="Reichard M."/>
            <person name="Winkler S."/>
            <person name="Tracey A."/>
            <person name="Sims Y."/>
            <person name="Howe K."/>
            <person name="Rhie A."/>
            <person name="Formenti G."/>
            <person name="Durbin R."/>
            <person name="Fedrigo O."/>
            <person name="Jarvis E.D."/>
        </authorList>
    </citation>
    <scope>NUCLEOTIDE SEQUENCE [LARGE SCALE GENOMIC DNA]</scope>
</reference>
<sequence length="229" mass="25684">MAFTDTSGSRQKFLMKASLLYQDICPEQSRFLMRSCEAVKAPAKTKPVFEEELCPFCFEWRRPDNHHVRLRPKRRASARVQGVLRRQGRGRRLSLTQMAILRRFRGSSSLLMATCHTCNNTLRHAGVNRDFMRALSRSPATPRSACKPRTPQSVNKTYSVGTPKYGPKDQTPSGTPRSVSTETTSSSSSASKPARGKTSAFSRLKRLLVLEDKQKTKSKGGLKDFLSSL</sequence>
<protein>
    <submittedName>
        <fullName evidence="3">Uncharacterized protein</fullName>
    </submittedName>
</protein>
<dbReference type="CTD" id="83608"/>
<dbReference type="GeneID" id="105022805"/>
<keyword evidence="4" id="KW-1185">Reference proteome</keyword>
<feature type="compositionally biased region" description="Polar residues" evidence="2">
    <location>
        <begin position="150"/>
        <end position="160"/>
    </location>
</feature>
<dbReference type="AlphaFoldDB" id="A0AAY5K4N3"/>
<evidence type="ECO:0000256" key="1">
    <source>
        <dbReference type="ARBA" id="ARBA00006160"/>
    </source>
</evidence>
<dbReference type="PANTHER" id="PTHR31402:SF2">
    <property type="entry name" value="UPF0711 PROTEIN C18ORF21"/>
    <property type="match status" value="1"/>
</dbReference>
<dbReference type="RefSeq" id="XP_010889832.2">
    <property type="nucleotide sequence ID" value="XM_010891530.5"/>
</dbReference>
<reference evidence="3" key="3">
    <citation type="submission" date="2025-09" db="UniProtKB">
        <authorList>
            <consortium name="Ensembl"/>
        </authorList>
    </citation>
    <scope>IDENTIFICATION</scope>
</reference>
<dbReference type="InterPro" id="IPR029779">
    <property type="entry name" value="Rmp24-like"/>
</dbReference>
<proteinExistence type="inferred from homology"/>
<dbReference type="PANTHER" id="PTHR31402">
    <property type="entry name" value="UPF0711 PROTEIN C18ORF21"/>
    <property type="match status" value="1"/>
</dbReference>
<dbReference type="Ensembl" id="ENSELUT00000100522.1">
    <property type="protein sequence ID" value="ENSELUP00000083751.1"/>
    <property type="gene ID" value="ENSELUG00000021244.3"/>
</dbReference>
<dbReference type="KEGG" id="els:105022805"/>
<dbReference type="GeneTree" id="ENSGT00390000013383"/>
<evidence type="ECO:0000313" key="3">
    <source>
        <dbReference type="Ensembl" id="ENSELUP00000083751.1"/>
    </source>
</evidence>
<dbReference type="Proteomes" id="UP000265140">
    <property type="component" value="Chromosome 10"/>
</dbReference>
<evidence type="ECO:0000313" key="4">
    <source>
        <dbReference type="Proteomes" id="UP000265140"/>
    </source>
</evidence>
<feature type="compositionally biased region" description="Low complexity" evidence="2">
    <location>
        <begin position="178"/>
        <end position="191"/>
    </location>
</feature>
<organism evidence="3 4">
    <name type="scientific">Esox lucius</name>
    <name type="common">Northern pike</name>
    <dbReference type="NCBI Taxonomy" id="8010"/>
    <lineage>
        <taxon>Eukaryota</taxon>
        <taxon>Metazoa</taxon>
        <taxon>Chordata</taxon>
        <taxon>Craniata</taxon>
        <taxon>Vertebrata</taxon>
        <taxon>Euteleostomi</taxon>
        <taxon>Actinopterygii</taxon>
        <taxon>Neopterygii</taxon>
        <taxon>Teleostei</taxon>
        <taxon>Protacanthopterygii</taxon>
        <taxon>Esociformes</taxon>
        <taxon>Esocidae</taxon>
        <taxon>Esox</taxon>
    </lineage>
</organism>
<reference evidence="3" key="2">
    <citation type="submission" date="2025-08" db="UniProtKB">
        <authorList>
            <consortium name="Ensembl"/>
        </authorList>
    </citation>
    <scope>IDENTIFICATION</scope>
</reference>
<comment type="similarity">
    <text evidence="1">Belongs to the UPF0711 family.</text>
</comment>
<feature type="region of interest" description="Disordered" evidence="2">
    <location>
        <begin position="135"/>
        <end position="229"/>
    </location>
</feature>
<accession>A0AAY5K4N3</accession>
<evidence type="ECO:0000256" key="2">
    <source>
        <dbReference type="SAM" id="MobiDB-lite"/>
    </source>
</evidence>